<dbReference type="RefSeq" id="WP_093369825.1">
    <property type="nucleotide sequence ID" value="NZ_FOQA01000001.1"/>
</dbReference>
<keyword evidence="1" id="KW-0697">Rotamase</keyword>
<dbReference type="Gene3D" id="3.10.50.40">
    <property type="match status" value="1"/>
</dbReference>
<proteinExistence type="predicted"/>
<reference evidence="4" key="1">
    <citation type="submission" date="2016-10" db="EMBL/GenBank/DDBJ databases">
        <authorList>
            <person name="Varghese N."/>
            <person name="Submissions S."/>
        </authorList>
    </citation>
    <scope>NUCLEOTIDE SEQUENCE [LARGE SCALE GENOMIC DNA]</scope>
    <source>
        <strain evidence="4">Z-7934</strain>
    </source>
</reference>
<dbReference type="InterPro" id="IPR050245">
    <property type="entry name" value="PrsA_foldase"/>
</dbReference>
<dbReference type="Pfam" id="PF13145">
    <property type="entry name" value="Rotamase_2"/>
    <property type="match status" value="1"/>
</dbReference>
<dbReference type="PANTHER" id="PTHR47245:SF2">
    <property type="entry name" value="PEPTIDYL-PROLYL CIS-TRANS ISOMERASE HP_0175-RELATED"/>
    <property type="match status" value="1"/>
</dbReference>
<dbReference type="OrthoDB" id="14196at2"/>
<evidence type="ECO:0000259" key="2">
    <source>
        <dbReference type="PROSITE" id="PS50198"/>
    </source>
</evidence>
<evidence type="ECO:0000313" key="3">
    <source>
        <dbReference type="EMBL" id="SFH60194.1"/>
    </source>
</evidence>
<accession>A0A1I3BD35</accession>
<dbReference type="InterPro" id="IPR046357">
    <property type="entry name" value="PPIase_dom_sf"/>
</dbReference>
<dbReference type="EMBL" id="FOQA01000001">
    <property type="protein sequence ID" value="SFH60194.1"/>
    <property type="molecule type" value="Genomic_DNA"/>
</dbReference>
<sequence>MDQKQVLAIVEGREITQEDLELVIQSLNPQQANQFQTEEGKKRLLQELVNQELIYLDAVENGVESNLDYQRALKKMKDNFLKQYAMNAMFQKAEVSEEEIEQFYKDHPEQFQQPAQTKASHILVDDEDAAIKIKQELDEGASFEEKAKEASGCPSSQKGGDLGYFPKGKMVPEFEEAAMELNPGEISEPVKTQFGFHIIKVVDRKEGSTSKLEDVKDQLQQHLAAQKQQSIYLETVNSLKDKYSVEIK</sequence>
<evidence type="ECO:0000313" key="4">
    <source>
        <dbReference type="Proteomes" id="UP000199287"/>
    </source>
</evidence>
<dbReference type="Proteomes" id="UP000199287">
    <property type="component" value="Unassembled WGS sequence"/>
</dbReference>
<evidence type="ECO:0000256" key="1">
    <source>
        <dbReference type="PROSITE-ProRule" id="PRU00278"/>
    </source>
</evidence>
<dbReference type="InterPro" id="IPR000297">
    <property type="entry name" value="PPIase_PpiC"/>
</dbReference>
<dbReference type="PANTHER" id="PTHR47245">
    <property type="entry name" value="PEPTIDYLPROLYL ISOMERASE"/>
    <property type="match status" value="1"/>
</dbReference>
<dbReference type="InterPro" id="IPR027304">
    <property type="entry name" value="Trigger_fact/SurA_dom_sf"/>
</dbReference>
<name>A0A1I3BD35_9FIRM</name>
<dbReference type="SUPFAM" id="SSF109998">
    <property type="entry name" value="Triger factor/SurA peptide-binding domain-like"/>
    <property type="match status" value="1"/>
</dbReference>
<gene>
    <name evidence="3" type="ORF">SAMN05192551_101734</name>
</gene>
<protein>
    <submittedName>
        <fullName evidence="3">Peptidyl-prolyl cis-trans isomerase C</fullName>
    </submittedName>
</protein>
<keyword evidence="4" id="KW-1185">Reference proteome</keyword>
<dbReference type="Gene3D" id="1.10.8.1040">
    <property type="match status" value="1"/>
</dbReference>
<dbReference type="GO" id="GO:0003755">
    <property type="term" value="F:peptidyl-prolyl cis-trans isomerase activity"/>
    <property type="evidence" value="ECO:0007669"/>
    <property type="project" value="UniProtKB-KW"/>
</dbReference>
<organism evidence="3 4">
    <name type="scientific">Tindallia magadiensis</name>
    <dbReference type="NCBI Taxonomy" id="69895"/>
    <lineage>
        <taxon>Bacteria</taxon>
        <taxon>Bacillati</taxon>
        <taxon>Bacillota</taxon>
        <taxon>Clostridia</taxon>
        <taxon>Peptostreptococcales</taxon>
        <taxon>Tindalliaceae</taxon>
        <taxon>Tindallia</taxon>
    </lineage>
</organism>
<dbReference type="STRING" id="69895.SAMN05192551_101734"/>
<dbReference type="SUPFAM" id="SSF54534">
    <property type="entry name" value="FKBP-like"/>
    <property type="match status" value="1"/>
</dbReference>
<feature type="domain" description="PpiC" evidence="2">
    <location>
        <begin position="114"/>
        <end position="203"/>
    </location>
</feature>
<dbReference type="AlphaFoldDB" id="A0A1I3BD35"/>
<dbReference type="PROSITE" id="PS50198">
    <property type="entry name" value="PPIC_PPIASE_2"/>
    <property type="match status" value="1"/>
</dbReference>
<keyword evidence="1 3" id="KW-0413">Isomerase</keyword>